<accession>A0ACA9RT13</accession>
<name>A0ACA9RT13_9GLOM</name>
<sequence>LCIDQFNVDEVNQEVPKMRQYYNNADATLIAINTEVKFNVNKKEFALEQTIFMFDDGLVDGRTMAQVWAFIQQRDFSFPCQIKLGLSQCLEAIKSRGRDNPIDGIYSILGLLSYGNKIIPKYKEWGHQYTKKELGEALLDVMKAAVEKDGYSEILAWFGPRRNEINLWPGSAEVTGSGIKLIGSQHIVKNRELASLRRLEGSIERGIGEACFLFIENQVMLIILVPSVNNPDCPIDIFRLKDYQLSDNSETLALKKIEEKELFIDMVNKKVIKLGTEIAIIVKDSYKEEEHKQLRILLRIQSQLINLSVKNGIQNKDNPLVKENLEEIKREVDKYIMDTEEIYKTEEERIKVKMELERAKENRN</sequence>
<evidence type="ECO:0000313" key="2">
    <source>
        <dbReference type="Proteomes" id="UP000789920"/>
    </source>
</evidence>
<gene>
    <name evidence="1" type="ORF">RPERSI_LOCUS22912</name>
</gene>
<feature type="non-terminal residue" evidence="1">
    <location>
        <position position="1"/>
    </location>
</feature>
<keyword evidence="2" id="KW-1185">Reference proteome</keyword>
<proteinExistence type="predicted"/>
<dbReference type="Proteomes" id="UP000789920">
    <property type="component" value="Unassembled WGS sequence"/>
</dbReference>
<reference evidence="1" key="1">
    <citation type="submission" date="2021-06" db="EMBL/GenBank/DDBJ databases">
        <authorList>
            <person name="Kallberg Y."/>
            <person name="Tangrot J."/>
            <person name="Rosling A."/>
        </authorList>
    </citation>
    <scope>NUCLEOTIDE SEQUENCE</scope>
    <source>
        <strain evidence="1">MA461A</strain>
    </source>
</reference>
<dbReference type="EMBL" id="CAJVQC010070378">
    <property type="protein sequence ID" value="CAG8809664.1"/>
    <property type="molecule type" value="Genomic_DNA"/>
</dbReference>
<feature type="non-terminal residue" evidence="1">
    <location>
        <position position="364"/>
    </location>
</feature>
<comment type="caution">
    <text evidence="1">The sequence shown here is derived from an EMBL/GenBank/DDBJ whole genome shotgun (WGS) entry which is preliminary data.</text>
</comment>
<protein>
    <submittedName>
        <fullName evidence="1">4166_t:CDS:1</fullName>
    </submittedName>
</protein>
<evidence type="ECO:0000313" key="1">
    <source>
        <dbReference type="EMBL" id="CAG8809664.1"/>
    </source>
</evidence>
<organism evidence="1 2">
    <name type="scientific">Racocetra persica</name>
    <dbReference type="NCBI Taxonomy" id="160502"/>
    <lineage>
        <taxon>Eukaryota</taxon>
        <taxon>Fungi</taxon>
        <taxon>Fungi incertae sedis</taxon>
        <taxon>Mucoromycota</taxon>
        <taxon>Glomeromycotina</taxon>
        <taxon>Glomeromycetes</taxon>
        <taxon>Diversisporales</taxon>
        <taxon>Gigasporaceae</taxon>
        <taxon>Racocetra</taxon>
    </lineage>
</organism>